<reference evidence="3 4" key="1">
    <citation type="submission" date="2018-11" db="EMBL/GenBank/DDBJ databases">
        <title>Sequencing the genomes of 1000 actinobacteria strains.</title>
        <authorList>
            <person name="Klenk H.-P."/>
        </authorList>
    </citation>
    <scope>NUCLEOTIDE SEQUENCE [LARGE SCALE GENOMIC DNA]</scope>
    <source>
        <strain evidence="3 4">DSM 12652</strain>
    </source>
</reference>
<dbReference type="Pfam" id="PF12697">
    <property type="entry name" value="Abhydrolase_6"/>
    <property type="match status" value="1"/>
</dbReference>
<evidence type="ECO:0000259" key="2">
    <source>
        <dbReference type="Pfam" id="PF12697"/>
    </source>
</evidence>
<feature type="domain" description="AB hydrolase-1" evidence="2">
    <location>
        <begin position="32"/>
        <end position="281"/>
    </location>
</feature>
<sequence length="293" mass="32682">MQPTETEVTAATVPAVTLRLTEHGDPTARTHVVLLHGYPDDRTLWDDVVPRLPADWHLVVPDMRGAGRSEAPTERAAYDVALLVEDVVAVVRATVPDGEPFHLVGHDWGAIIGWDVVAAATRDPRLRGRLVSFTSVSGFPLDHLYARLADGPRRWALLPQLLHSWYAYVFCLPRVPEWLWGRGQRTLRRLGERLDPTSHTLAWGPDLGRAALPGLSLYRQNLRRRPAAWRTDVPVLVVLGRHDTFIHPVSLDGLGARCSDVVRVRLETGHWVPRSEPERLAGLVTEHVRAHGG</sequence>
<protein>
    <submittedName>
        <fullName evidence="3">Pimeloyl-ACP methyl ester carboxylesterase</fullName>
    </submittedName>
</protein>
<dbReference type="SUPFAM" id="SSF53474">
    <property type="entry name" value="alpha/beta-Hydrolases"/>
    <property type="match status" value="1"/>
</dbReference>
<dbReference type="EMBL" id="RKHO01000001">
    <property type="protein sequence ID" value="ROR90161.1"/>
    <property type="molecule type" value="Genomic_DNA"/>
</dbReference>
<gene>
    <name evidence="3" type="ORF">EDD33_0996</name>
</gene>
<evidence type="ECO:0000313" key="4">
    <source>
        <dbReference type="Proteomes" id="UP000281738"/>
    </source>
</evidence>
<keyword evidence="1" id="KW-0378">Hydrolase</keyword>
<name>A0A3N2CRK8_9ACTN</name>
<accession>A0A3N2CRK8</accession>
<organism evidence="3 4">
    <name type="scientific">Nocardioides aurantiacus</name>
    <dbReference type="NCBI Taxonomy" id="86796"/>
    <lineage>
        <taxon>Bacteria</taxon>
        <taxon>Bacillati</taxon>
        <taxon>Actinomycetota</taxon>
        <taxon>Actinomycetes</taxon>
        <taxon>Propionibacteriales</taxon>
        <taxon>Nocardioidaceae</taxon>
        <taxon>Nocardioides</taxon>
    </lineage>
</organism>
<dbReference type="PANTHER" id="PTHR43329">
    <property type="entry name" value="EPOXIDE HYDROLASE"/>
    <property type="match status" value="1"/>
</dbReference>
<dbReference type="InterPro" id="IPR000639">
    <property type="entry name" value="Epox_hydrolase-like"/>
</dbReference>
<dbReference type="AlphaFoldDB" id="A0A3N2CRK8"/>
<evidence type="ECO:0000313" key="3">
    <source>
        <dbReference type="EMBL" id="ROR90161.1"/>
    </source>
</evidence>
<dbReference type="Gene3D" id="3.40.50.1820">
    <property type="entry name" value="alpha/beta hydrolase"/>
    <property type="match status" value="1"/>
</dbReference>
<dbReference type="OrthoDB" id="2987348at2"/>
<dbReference type="GO" id="GO:0016787">
    <property type="term" value="F:hydrolase activity"/>
    <property type="evidence" value="ECO:0007669"/>
    <property type="project" value="UniProtKB-KW"/>
</dbReference>
<comment type="caution">
    <text evidence="3">The sequence shown here is derived from an EMBL/GenBank/DDBJ whole genome shotgun (WGS) entry which is preliminary data.</text>
</comment>
<dbReference type="Proteomes" id="UP000281738">
    <property type="component" value="Unassembled WGS sequence"/>
</dbReference>
<keyword evidence="4" id="KW-1185">Reference proteome</keyword>
<dbReference type="PRINTS" id="PR00412">
    <property type="entry name" value="EPOXHYDRLASE"/>
</dbReference>
<dbReference type="RefSeq" id="WP_123389355.1">
    <property type="nucleotide sequence ID" value="NZ_RKHO01000001.1"/>
</dbReference>
<proteinExistence type="predicted"/>
<dbReference type="InterPro" id="IPR029058">
    <property type="entry name" value="AB_hydrolase_fold"/>
</dbReference>
<dbReference type="InterPro" id="IPR000073">
    <property type="entry name" value="AB_hydrolase_1"/>
</dbReference>
<evidence type="ECO:0000256" key="1">
    <source>
        <dbReference type="ARBA" id="ARBA00022801"/>
    </source>
</evidence>